<feature type="transmembrane region" description="Helical" evidence="11">
    <location>
        <begin position="222"/>
        <end position="242"/>
    </location>
</feature>
<feature type="transmembrane region" description="Helical" evidence="11">
    <location>
        <begin position="65"/>
        <end position="90"/>
    </location>
</feature>
<dbReference type="AlphaFoldDB" id="A0A1I7S877"/>
<accession>A0A1I7S877</accession>
<evidence type="ECO:0000256" key="10">
    <source>
        <dbReference type="SAM" id="MobiDB-lite"/>
    </source>
</evidence>
<evidence type="ECO:0000256" key="2">
    <source>
        <dbReference type="ARBA" id="ARBA00022475"/>
    </source>
</evidence>
<dbReference type="Pfam" id="PF00001">
    <property type="entry name" value="7tm_1"/>
    <property type="match status" value="1"/>
</dbReference>
<evidence type="ECO:0000313" key="14">
    <source>
        <dbReference type="WBParaSite" id="BXY_0922000.1"/>
    </source>
</evidence>
<evidence type="ECO:0000313" key="13">
    <source>
        <dbReference type="Proteomes" id="UP000095284"/>
    </source>
</evidence>
<dbReference type="InterPro" id="IPR017452">
    <property type="entry name" value="GPCR_Rhodpsn_7TM"/>
</dbReference>
<evidence type="ECO:0000256" key="7">
    <source>
        <dbReference type="ARBA" id="ARBA00023170"/>
    </source>
</evidence>
<feature type="compositionally biased region" description="Basic and acidic residues" evidence="10">
    <location>
        <begin position="723"/>
        <end position="741"/>
    </location>
</feature>
<evidence type="ECO:0000259" key="12">
    <source>
        <dbReference type="PROSITE" id="PS50262"/>
    </source>
</evidence>
<dbReference type="WBParaSite" id="BXY_0922000.1">
    <property type="protein sequence ID" value="BXY_0922000.1"/>
    <property type="gene ID" value="BXY_0922000"/>
</dbReference>
<keyword evidence="2" id="KW-1003">Cell membrane</keyword>
<dbReference type="GO" id="GO:0007267">
    <property type="term" value="P:cell-cell signaling"/>
    <property type="evidence" value="ECO:0007669"/>
    <property type="project" value="TreeGrafter"/>
</dbReference>
<dbReference type="Gene3D" id="1.20.1070.10">
    <property type="entry name" value="Rhodopsin 7-helix transmembrane proteins"/>
    <property type="match status" value="1"/>
</dbReference>
<keyword evidence="5 9" id="KW-0297">G-protein coupled receptor</keyword>
<feature type="region of interest" description="Disordered" evidence="10">
    <location>
        <begin position="523"/>
        <end position="561"/>
    </location>
</feature>
<feature type="transmembrane region" description="Helical" evidence="11">
    <location>
        <begin position="304"/>
        <end position="327"/>
    </location>
</feature>
<feature type="compositionally biased region" description="Polar residues" evidence="10">
    <location>
        <begin position="523"/>
        <end position="534"/>
    </location>
</feature>
<dbReference type="GO" id="GO:0005886">
    <property type="term" value="C:plasma membrane"/>
    <property type="evidence" value="ECO:0007669"/>
    <property type="project" value="UniProtKB-SubCell"/>
</dbReference>
<dbReference type="InterPro" id="IPR000276">
    <property type="entry name" value="GPCR_Rhodpsn"/>
</dbReference>
<keyword evidence="6 11" id="KW-0472">Membrane</keyword>
<dbReference type="SUPFAM" id="SSF81321">
    <property type="entry name" value="Family A G protein-coupled receptor-like"/>
    <property type="match status" value="1"/>
</dbReference>
<keyword evidence="4 11" id="KW-1133">Transmembrane helix</keyword>
<comment type="similarity">
    <text evidence="9">Belongs to the G-protein coupled receptor 1 family.</text>
</comment>
<sequence length="768" mass="86503">METFPDPSSLQSTSGETVTSAYSGYSDGPSTSDYGSLGFASKNVSECPQQAFINAAERHELPTPLLIFISLPATAIILLTIFGNLLVLCFKARVGRTNTTLLVWNLGLTDFLVGVVVLPMGAVYLISRKWVFGRILCRIWVAADVTFCTCSVVTICIISADRYLAVTRPLRYKSLVTKFKVIGIMISIWTFSSLILLTTVKWETNKCADESICYAGNEIRYLAHSVVFAFFIPASVTLTLYWRIYRLARNRQKALDRGFLMILGHNMNFLTNTISQNATLRVHFGNNNGMVEHQRRVLRTHERIAKTLGVVSCSFLFCWLPFFSLYLTNYQCKGCVPTIAIDIASWLGYCNSMINPIIYSFTVKDFKRSALRLILPIWQFVFHCLPVKILPKPPDRIARVSRSGQKAKNRRNNNLLDGRTRACRNAYGGAANGKSRQLISETTYNKTVPTILPETVDHDRQSSNSSDNDELINIASVDDFNDPSILTDPTTTTSDTFCATKNFRWAKRKRNSSCKEPLTITTNHMNTTRSTPTKLSEWLDKTRKSRKNAEDSPLAKTDDSSLTNSFHSVKLATKMKKRWAFGQKRCSQSMDQPDDESLDTPDIEDMKKSLNLIESRRGTLLNDEGLTITQIRRGTLNKSTTIDCSGLSSDSTETPLLSYRQIECRGAAHVIRESITRKIEQYHNSSHDEQIEDPGATKTTRSDDDHPEDPCTPRPIRYRTYRHRDSQPQHSTGEVKSEDKLTANTGCNTSKGSVESVRIYLLTEEENV</sequence>
<keyword evidence="7 9" id="KW-0675">Receptor</keyword>
<organism evidence="13 14">
    <name type="scientific">Bursaphelenchus xylophilus</name>
    <name type="common">Pinewood nematode worm</name>
    <name type="synonym">Aphelenchoides xylophilus</name>
    <dbReference type="NCBI Taxonomy" id="6326"/>
    <lineage>
        <taxon>Eukaryota</taxon>
        <taxon>Metazoa</taxon>
        <taxon>Ecdysozoa</taxon>
        <taxon>Nematoda</taxon>
        <taxon>Chromadorea</taxon>
        <taxon>Rhabditida</taxon>
        <taxon>Tylenchina</taxon>
        <taxon>Tylenchomorpha</taxon>
        <taxon>Aphelenchoidea</taxon>
        <taxon>Aphelenchoididae</taxon>
        <taxon>Bursaphelenchus</taxon>
    </lineage>
</organism>
<feature type="transmembrane region" description="Helical" evidence="11">
    <location>
        <begin position="139"/>
        <end position="160"/>
    </location>
</feature>
<keyword evidence="8 9" id="KW-0807">Transducer</keyword>
<feature type="region of interest" description="Disordered" evidence="10">
    <location>
        <begin position="583"/>
        <end position="602"/>
    </location>
</feature>
<evidence type="ECO:0000256" key="6">
    <source>
        <dbReference type="ARBA" id="ARBA00023136"/>
    </source>
</evidence>
<dbReference type="PRINTS" id="PR00237">
    <property type="entry name" value="GPCRRHODOPSN"/>
</dbReference>
<reference evidence="14" key="1">
    <citation type="submission" date="2016-11" db="UniProtKB">
        <authorList>
            <consortium name="WormBaseParasite"/>
        </authorList>
    </citation>
    <scope>IDENTIFICATION</scope>
</reference>
<dbReference type="GO" id="GO:0007204">
    <property type="term" value="P:positive regulation of cytosolic calcium ion concentration"/>
    <property type="evidence" value="ECO:0007669"/>
    <property type="project" value="TreeGrafter"/>
</dbReference>
<proteinExistence type="inferred from homology"/>
<feature type="region of interest" description="Disordered" evidence="10">
    <location>
        <begin position="682"/>
        <end position="753"/>
    </location>
</feature>
<dbReference type="Proteomes" id="UP000095284">
    <property type="component" value="Unplaced"/>
</dbReference>
<keyword evidence="3 9" id="KW-0812">Transmembrane</keyword>
<evidence type="ECO:0000256" key="1">
    <source>
        <dbReference type="ARBA" id="ARBA00004651"/>
    </source>
</evidence>
<name>A0A1I7S877_BURXY</name>
<feature type="compositionally biased region" description="Basic and acidic residues" evidence="10">
    <location>
        <begin position="700"/>
        <end position="711"/>
    </location>
</feature>
<evidence type="ECO:0000256" key="8">
    <source>
        <dbReference type="ARBA" id="ARBA00023224"/>
    </source>
</evidence>
<feature type="compositionally biased region" description="Acidic residues" evidence="10">
    <location>
        <begin position="592"/>
        <end position="602"/>
    </location>
</feature>
<feature type="compositionally biased region" description="Basic and acidic residues" evidence="10">
    <location>
        <begin position="537"/>
        <end position="550"/>
    </location>
</feature>
<dbReference type="PROSITE" id="PS00237">
    <property type="entry name" value="G_PROTEIN_RECEP_F1_1"/>
    <property type="match status" value="1"/>
</dbReference>
<feature type="transmembrane region" description="Helical" evidence="11">
    <location>
        <begin position="181"/>
        <end position="202"/>
    </location>
</feature>
<dbReference type="CDD" id="cd14967">
    <property type="entry name" value="7tmA_amine_R-like"/>
    <property type="match status" value="1"/>
</dbReference>
<dbReference type="GO" id="GO:0004937">
    <property type="term" value="F:alpha1-adrenergic receptor activity"/>
    <property type="evidence" value="ECO:0007669"/>
    <property type="project" value="TreeGrafter"/>
</dbReference>
<dbReference type="eggNOG" id="KOG3656">
    <property type="taxonomic scope" value="Eukaryota"/>
</dbReference>
<dbReference type="GO" id="GO:0071880">
    <property type="term" value="P:adenylate cyclase-activating adrenergic receptor signaling pathway"/>
    <property type="evidence" value="ECO:0007669"/>
    <property type="project" value="TreeGrafter"/>
</dbReference>
<dbReference type="PANTHER" id="PTHR24248:SF72">
    <property type="entry name" value="G-PROTEIN COUPLED RECEPTORS FAMILY 1 PROFILE DOMAIN-CONTAINING PROTEIN"/>
    <property type="match status" value="1"/>
</dbReference>
<evidence type="ECO:0000256" key="9">
    <source>
        <dbReference type="RuleBase" id="RU000688"/>
    </source>
</evidence>
<evidence type="ECO:0000256" key="4">
    <source>
        <dbReference type="ARBA" id="ARBA00022989"/>
    </source>
</evidence>
<feature type="transmembrane region" description="Helical" evidence="11">
    <location>
        <begin position="102"/>
        <end position="127"/>
    </location>
</feature>
<evidence type="ECO:0000256" key="5">
    <source>
        <dbReference type="ARBA" id="ARBA00023040"/>
    </source>
</evidence>
<dbReference type="PROSITE" id="PS50262">
    <property type="entry name" value="G_PROTEIN_RECEP_F1_2"/>
    <property type="match status" value="1"/>
</dbReference>
<dbReference type="GO" id="GO:0043410">
    <property type="term" value="P:positive regulation of MAPK cascade"/>
    <property type="evidence" value="ECO:0007669"/>
    <property type="project" value="TreeGrafter"/>
</dbReference>
<feature type="region of interest" description="Disordered" evidence="10">
    <location>
        <begin position="1"/>
        <end position="24"/>
    </location>
</feature>
<feature type="domain" description="G-protein coupled receptors family 1 profile" evidence="12">
    <location>
        <begin position="73"/>
        <end position="359"/>
    </location>
</feature>
<comment type="subcellular location">
    <subcellularLocation>
        <location evidence="1">Cell membrane</location>
        <topology evidence="1">Multi-pass membrane protein</topology>
    </subcellularLocation>
</comment>
<dbReference type="GO" id="GO:0007200">
    <property type="term" value="P:phospholipase C-activating G protein-coupled receptor signaling pathway"/>
    <property type="evidence" value="ECO:0007669"/>
    <property type="project" value="TreeGrafter"/>
</dbReference>
<evidence type="ECO:0000256" key="3">
    <source>
        <dbReference type="ARBA" id="ARBA00022692"/>
    </source>
</evidence>
<dbReference type="FunFam" id="1.20.1070.10:FF:000469">
    <property type="entry name" value="SERotonin/octopamine receptor family"/>
    <property type="match status" value="1"/>
</dbReference>
<dbReference type="PANTHER" id="PTHR24248">
    <property type="entry name" value="ADRENERGIC RECEPTOR-RELATED G-PROTEIN COUPLED RECEPTOR"/>
    <property type="match status" value="1"/>
</dbReference>
<protein>
    <submittedName>
        <fullName evidence="14">G_PROTEIN_RECEP_F1_2 domain-containing protein</fullName>
    </submittedName>
</protein>
<evidence type="ECO:0000256" key="11">
    <source>
        <dbReference type="SAM" id="Phobius"/>
    </source>
</evidence>
<feature type="compositionally biased region" description="Polar residues" evidence="10">
    <location>
        <begin position="742"/>
        <end position="753"/>
    </location>
</feature>